<keyword evidence="9" id="KW-1185">Reference proteome</keyword>
<feature type="transmembrane region" description="Helical" evidence="6">
    <location>
        <begin position="142"/>
        <end position="166"/>
    </location>
</feature>
<evidence type="ECO:0000256" key="4">
    <source>
        <dbReference type="ARBA" id="ARBA00023136"/>
    </source>
</evidence>
<dbReference type="GeneID" id="80879144"/>
<feature type="transmembrane region" description="Helical" evidence="6">
    <location>
        <begin position="97"/>
        <end position="122"/>
    </location>
</feature>
<feature type="transmembrane region" description="Helical" evidence="6">
    <location>
        <begin position="36"/>
        <end position="61"/>
    </location>
</feature>
<evidence type="ECO:0000256" key="1">
    <source>
        <dbReference type="ARBA" id="ARBA00004141"/>
    </source>
</evidence>
<dbReference type="PANTHER" id="PTHR37451:SF1">
    <property type="entry name" value="MARVEL DOMAIN-CONTAINING PROTEIN"/>
    <property type="match status" value="1"/>
</dbReference>
<dbReference type="PANTHER" id="PTHR37451">
    <property type="entry name" value="MARVEL DOMAIN"/>
    <property type="match status" value="1"/>
</dbReference>
<evidence type="ECO:0000313" key="9">
    <source>
        <dbReference type="Proteomes" id="UP001217417"/>
    </source>
</evidence>
<dbReference type="EMBL" id="JARPMG010000005">
    <property type="protein sequence ID" value="KAJ8100499.1"/>
    <property type="molecule type" value="Genomic_DNA"/>
</dbReference>
<evidence type="ECO:0000256" key="5">
    <source>
        <dbReference type="SAM" id="MobiDB-lite"/>
    </source>
</evidence>
<reference evidence="8" key="1">
    <citation type="submission" date="2023-03" db="EMBL/GenBank/DDBJ databases">
        <title>Near-Complete genome sequence of Lipomyces tetrasporous NRRL Y-64009, an oleaginous yeast capable of growing on lignocellulosic hydrolysates.</title>
        <authorList>
            <consortium name="Lawrence Berkeley National Laboratory"/>
            <person name="Jagtap S.S."/>
            <person name="Liu J.-J."/>
            <person name="Walukiewicz H.E."/>
            <person name="Pangilinan J."/>
            <person name="Lipzen A."/>
            <person name="Ahrendt S."/>
            <person name="Koriabine M."/>
            <person name="Cobaugh K."/>
            <person name="Salamov A."/>
            <person name="Yoshinaga Y."/>
            <person name="Ng V."/>
            <person name="Daum C."/>
            <person name="Grigoriev I.V."/>
            <person name="Slininger P.J."/>
            <person name="Dien B.S."/>
            <person name="Jin Y.-S."/>
            <person name="Rao C.V."/>
        </authorList>
    </citation>
    <scope>NUCLEOTIDE SEQUENCE</scope>
    <source>
        <strain evidence="8">NRRL Y-64009</strain>
    </source>
</reference>
<gene>
    <name evidence="8" type="ORF">POJ06DRAFT_105731</name>
</gene>
<evidence type="ECO:0000256" key="2">
    <source>
        <dbReference type="ARBA" id="ARBA00022692"/>
    </source>
</evidence>
<dbReference type="RefSeq" id="XP_056043949.1">
    <property type="nucleotide sequence ID" value="XM_056183978.1"/>
</dbReference>
<dbReference type="AlphaFoldDB" id="A0AAD7QSA9"/>
<keyword evidence="2 6" id="KW-0812">Transmembrane</keyword>
<name>A0AAD7QSA9_9ASCO</name>
<proteinExistence type="predicted"/>
<dbReference type="Proteomes" id="UP001217417">
    <property type="component" value="Unassembled WGS sequence"/>
</dbReference>
<evidence type="ECO:0000256" key="6">
    <source>
        <dbReference type="SAM" id="Phobius"/>
    </source>
</evidence>
<comment type="subcellular location">
    <subcellularLocation>
        <location evidence="1">Membrane</location>
        <topology evidence="1">Multi-pass membrane protein</topology>
    </subcellularLocation>
</comment>
<dbReference type="Pfam" id="PF01284">
    <property type="entry name" value="MARVEL"/>
    <property type="match status" value="1"/>
</dbReference>
<accession>A0AAD7QSA9</accession>
<feature type="compositionally biased region" description="Basic and acidic residues" evidence="5">
    <location>
        <begin position="173"/>
        <end position="188"/>
    </location>
</feature>
<comment type="caution">
    <text evidence="8">The sequence shown here is derived from an EMBL/GenBank/DDBJ whole genome shotgun (WGS) entry which is preliminary data.</text>
</comment>
<dbReference type="InterPro" id="IPR008253">
    <property type="entry name" value="Marvel"/>
</dbReference>
<keyword evidence="3 6" id="KW-1133">Transmembrane helix</keyword>
<keyword evidence="4 6" id="KW-0472">Membrane</keyword>
<organism evidence="8 9">
    <name type="scientific">Lipomyces tetrasporus</name>
    <dbReference type="NCBI Taxonomy" id="54092"/>
    <lineage>
        <taxon>Eukaryota</taxon>
        <taxon>Fungi</taxon>
        <taxon>Dikarya</taxon>
        <taxon>Ascomycota</taxon>
        <taxon>Saccharomycotina</taxon>
        <taxon>Lipomycetes</taxon>
        <taxon>Lipomycetales</taxon>
        <taxon>Lipomycetaceae</taxon>
        <taxon>Lipomyces</taxon>
    </lineage>
</organism>
<sequence length="195" mass="21674">MSKPRHPISTVLASRQNTKDILKQKCMSVPKFTAEIWLRIVQAVLSLLVLALSANTLTWAFASAPAYLLFVSIWTFLALGYIVFVPIYAAKLVFWKYAIFVVEVLTNFFWFTGFIAEAVVLGSLHCGEYESEYRSACHTGKAVIPFAAIAWCTFIATSTLMGISIFGRPGSGRKRDVERGVENADSRRQSNPPSP</sequence>
<feature type="transmembrane region" description="Helical" evidence="6">
    <location>
        <begin position="67"/>
        <end position="90"/>
    </location>
</feature>
<protein>
    <submittedName>
        <fullName evidence="8">Membrane-associating domain-containing protein</fullName>
    </submittedName>
</protein>
<evidence type="ECO:0000256" key="3">
    <source>
        <dbReference type="ARBA" id="ARBA00022989"/>
    </source>
</evidence>
<evidence type="ECO:0000259" key="7">
    <source>
        <dbReference type="Pfam" id="PF01284"/>
    </source>
</evidence>
<evidence type="ECO:0000313" key="8">
    <source>
        <dbReference type="EMBL" id="KAJ8100499.1"/>
    </source>
</evidence>
<dbReference type="GO" id="GO:0016020">
    <property type="term" value="C:membrane"/>
    <property type="evidence" value="ECO:0007669"/>
    <property type="project" value="UniProtKB-SubCell"/>
</dbReference>
<feature type="region of interest" description="Disordered" evidence="5">
    <location>
        <begin position="170"/>
        <end position="195"/>
    </location>
</feature>
<feature type="domain" description="MARVEL" evidence="7">
    <location>
        <begin position="36"/>
        <end position="158"/>
    </location>
</feature>